<evidence type="ECO:0000313" key="3">
    <source>
        <dbReference type="EMBL" id="OLN96514.1"/>
    </source>
</evidence>
<protein>
    <submittedName>
        <fullName evidence="3">Uncharacterized protein</fullName>
    </submittedName>
</protein>
<evidence type="ECO:0000256" key="1">
    <source>
        <dbReference type="SAM" id="MobiDB-lite"/>
    </source>
</evidence>
<keyword evidence="4" id="KW-1185">Reference proteome</keyword>
<dbReference type="Proteomes" id="UP000186583">
    <property type="component" value="Unassembled WGS sequence"/>
</dbReference>
<organism evidence="3 4">
    <name type="scientific">Colletotrichum chlorophyti</name>
    <dbReference type="NCBI Taxonomy" id="708187"/>
    <lineage>
        <taxon>Eukaryota</taxon>
        <taxon>Fungi</taxon>
        <taxon>Dikarya</taxon>
        <taxon>Ascomycota</taxon>
        <taxon>Pezizomycotina</taxon>
        <taxon>Sordariomycetes</taxon>
        <taxon>Hypocreomycetidae</taxon>
        <taxon>Glomerellales</taxon>
        <taxon>Glomerellaceae</taxon>
        <taxon>Colletotrichum</taxon>
    </lineage>
</organism>
<dbReference type="OrthoDB" id="4851104at2759"/>
<reference evidence="3 4" key="1">
    <citation type="submission" date="2016-11" db="EMBL/GenBank/DDBJ databases">
        <title>Draft Genome Assembly of Colletotrichum chlorophyti a pathogen of herbaceous plants.</title>
        <authorList>
            <person name="Gan P."/>
            <person name="Narusaka M."/>
            <person name="Tsushima A."/>
            <person name="Narusaka Y."/>
            <person name="Takano Y."/>
            <person name="Shirasu K."/>
        </authorList>
    </citation>
    <scope>NUCLEOTIDE SEQUENCE [LARGE SCALE GENOMIC DNA]</scope>
    <source>
        <strain evidence="3 4">NTL11</strain>
    </source>
</reference>
<feature type="transmembrane region" description="Helical" evidence="2">
    <location>
        <begin position="109"/>
        <end position="127"/>
    </location>
</feature>
<sequence length="242" mass="24842">MDFILEPRVPKGGGSSGGRGGSSGKSSKSGKSGKSSKTSKGGNRVIGGGAGGGGGGGGGGGFGTLPIWARVLIIVLIVWFIVFLVTFACLIFQELKRKKEGKPFRLGRVLGKALLISTGLFLPVLLFKKLRAHRKSKGSGDGTRSGGGAYAKIEEGRVGDDANNRDSWYGAAAGGNKTAEGKYEPMGYRSHDPVPPAYSRPASPNAAAATATAPSQTGAAAEYYLPQPPSHTAPTQHPPQYG</sequence>
<proteinExistence type="predicted"/>
<keyword evidence="2" id="KW-1133">Transmembrane helix</keyword>
<feature type="compositionally biased region" description="Gly residues" evidence="1">
    <location>
        <begin position="11"/>
        <end position="23"/>
    </location>
</feature>
<accession>A0A1Q8S4W7</accession>
<feature type="region of interest" description="Disordered" evidence="1">
    <location>
        <begin position="180"/>
        <end position="242"/>
    </location>
</feature>
<keyword evidence="2" id="KW-0472">Membrane</keyword>
<evidence type="ECO:0000313" key="4">
    <source>
        <dbReference type="Proteomes" id="UP000186583"/>
    </source>
</evidence>
<feature type="compositionally biased region" description="Low complexity" evidence="1">
    <location>
        <begin position="199"/>
        <end position="221"/>
    </location>
</feature>
<evidence type="ECO:0000256" key="2">
    <source>
        <dbReference type="SAM" id="Phobius"/>
    </source>
</evidence>
<dbReference type="EMBL" id="MPGH01000017">
    <property type="protein sequence ID" value="OLN96514.1"/>
    <property type="molecule type" value="Genomic_DNA"/>
</dbReference>
<feature type="region of interest" description="Disordered" evidence="1">
    <location>
        <begin position="1"/>
        <end position="52"/>
    </location>
</feature>
<gene>
    <name evidence="3" type="ORF">CCHL11_00617</name>
</gene>
<feature type="transmembrane region" description="Helical" evidence="2">
    <location>
        <begin position="67"/>
        <end position="88"/>
    </location>
</feature>
<name>A0A1Q8S4W7_9PEZI</name>
<keyword evidence="2" id="KW-0812">Transmembrane</keyword>
<dbReference type="AlphaFoldDB" id="A0A1Q8S4W7"/>
<feature type="compositionally biased region" description="Low complexity" evidence="1">
    <location>
        <begin position="24"/>
        <end position="43"/>
    </location>
</feature>
<comment type="caution">
    <text evidence="3">The sequence shown here is derived from an EMBL/GenBank/DDBJ whole genome shotgun (WGS) entry which is preliminary data.</text>
</comment>